<dbReference type="Gene3D" id="3.10.660.10">
    <property type="entry name" value="DPH Zinc finger"/>
    <property type="match status" value="1"/>
</dbReference>
<evidence type="ECO:0000256" key="2">
    <source>
        <dbReference type="ARBA" id="ARBA00006169"/>
    </source>
</evidence>
<evidence type="ECO:0000256" key="12">
    <source>
        <dbReference type="SAM" id="MobiDB-lite"/>
    </source>
</evidence>
<dbReference type="InterPro" id="IPR007872">
    <property type="entry name" value="DPH_MB_dom"/>
</dbReference>
<evidence type="ECO:0000256" key="4">
    <source>
        <dbReference type="ARBA" id="ARBA00022645"/>
    </source>
</evidence>
<evidence type="ECO:0000313" key="15">
    <source>
        <dbReference type="EMBL" id="KAJ2689377.1"/>
    </source>
</evidence>
<dbReference type="GO" id="GO:0046872">
    <property type="term" value="F:metal ion binding"/>
    <property type="evidence" value="ECO:0007669"/>
    <property type="project" value="UniProtKB-KW"/>
</dbReference>
<evidence type="ECO:0000313" key="16">
    <source>
        <dbReference type="Proteomes" id="UP001151516"/>
    </source>
</evidence>
<dbReference type="SUPFAM" id="SSF46565">
    <property type="entry name" value="Chaperone J-domain"/>
    <property type="match status" value="1"/>
</dbReference>
<dbReference type="InterPro" id="IPR018253">
    <property type="entry name" value="DnaJ_domain_CS"/>
</dbReference>
<dbReference type="PRINTS" id="PR00724">
    <property type="entry name" value="CRBOXYPTASEC"/>
</dbReference>
<evidence type="ECO:0000259" key="14">
    <source>
        <dbReference type="PROSITE" id="PS51074"/>
    </source>
</evidence>
<dbReference type="InterPro" id="IPR001563">
    <property type="entry name" value="Peptidase_S10"/>
</dbReference>
<dbReference type="EMBL" id="JANBTX010000026">
    <property type="protein sequence ID" value="KAJ2689377.1"/>
    <property type="molecule type" value="Genomic_DNA"/>
</dbReference>
<keyword evidence="7" id="KW-0732">Signal</keyword>
<dbReference type="CDD" id="cd06257">
    <property type="entry name" value="DnaJ"/>
    <property type="match status" value="1"/>
</dbReference>
<keyword evidence="5 11" id="KW-0645">Protease</keyword>
<keyword evidence="10" id="KW-0325">Glycoprotein</keyword>
<keyword evidence="16" id="KW-1185">Reference proteome</keyword>
<feature type="domain" description="DPH-type MB" evidence="14">
    <location>
        <begin position="87"/>
        <end position="141"/>
    </location>
</feature>
<gene>
    <name evidence="15" type="ORF">IWW39_001503</name>
</gene>
<comment type="caution">
    <text evidence="15">The sequence shown here is derived from an EMBL/GenBank/DDBJ whole genome shotgun (WGS) entry which is preliminary data.</text>
</comment>
<dbReference type="PROSITE" id="PS50076">
    <property type="entry name" value="DNAJ_2"/>
    <property type="match status" value="1"/>
</dbReference>
<sequence>MSSDAKDHYMVLDVSPSATHEEIKVAYYKLSRLVHPDKMKATPGANRTSTPEFHQLSSAWEVLGNPARRREYDQARSSERNRNRGVVQDTVDLDDMDEEEDGYSYACRCSGRYAIKESDLEEGRDIAPCSDCSLKIQVLTLQATTAWSFALLLLAGSAFGAPDAATASKRDEDRVGGLPYRGGEQPLNESYSGHITVRTWTPKGEASLADSGSAKLFYWYFPAITPKVEAPPLVLWIQGGPGSSSMIGLFTEMGPLELTDAGEFYRRNVTWANEYDFLVVDQPAGTGFSSVTPKAKLSLDDLYPLASSLPEKVVAAWRAKYPKDVSEYKDVESPMTPEFAVSAARATLSELLMPGTQWPDHIRPFLDRLLSLLGSRQSETPGSLGLAGRQNRFVVSSELDRFKEVLMPLLNDRDDPYLVNTGYGPSATGGKASAQRSLWEKIGLSADESGDFVDGYVRNMRAVGKDMWTFMQKFYGLRPELRERDFYIFSESYGGKFVPAIATYFDEQNQKLGADDERSIRLKGLSIGNSWVHPVLQILAHGGIGYAWGLLDVNQADTVDLLAFKALNHTLSGDLEMGIAARLLMFDYFKNVTGGVNWYDIRMRNHSYKRTYLDRGLNQDMVRKALHSEAIEYGKDWGVYYHLTADIMRTTAPLFPYLLERYPVHLNQGQFDFRDGVAGNTLWINELEWKHKHEFALADRQQWWLDKELAGYRRSGGGLSHWTILNAGHMSPGDQPKACLTMVDHIVAR</sequence>
<dbReference type="SUPFAM" id="SSF53474">
    <property type="entry name" value="alpha/beta-Hydrolases"/>
    <property type="match status" value="1"/>
</dbReference>
<feature type="compositionally biased region" description="Basic and acidic residues" evidence="12">
    <location>
        <begin position="70"/>
        <end position="82"/>
    </location>
</feature>
<dbReference type="InterPro" id="IPR036869">
    <property type="entry name" value="J_dom_sf"/>
</dbReference>
<dbReference type="PRINTS" id="PR00625">
    <property type="entry name" value="JDOMAIN"/>
</dbReference>
<dbReference type="PROSITE" id="PS51074">
    <property type="entry name" value="DPH_MB"/>
    <property type="match status" value="1"/>
</dbReference>
<feature type="domain" description="J" evidence="13">
    <location>
        <begin position="7"/>
        <end position="76"/>
    </location>
</feature>
<comment type="similarity">
    <text evidence="3 11">Belongs to the peptidase S10 family.</text>
</comment>
<evidence type="ECO:0000256" key="9">
    <source>
        <dbReference type="ARBA" id="ARBA00023004"/>
    </source>
</evidence>
<dbReference type="PROSITE" id="PS00131">
    <property type="entry name" value="CARBOXYPEPT_SER_SER"/>
    <property type="match status" value="1"/>
</dbReference>
<dbReference type="Pfam" id="PF00450">
    <property type="entry name" value="Peptidase_S10"/>
    <property type="match status" value="2"/>
</dbReference>
<keyword evidence="9" id="KW-0408">Iron</keyword>
<keyword evidence="8 11" id="KW-0378">Hydrolase</keyword>
<keyword evidence="6" id="KW-0479">Metal-binding</keyword>
<evidence type="ECO:0000256" key="3">
    <source>
        <dbReference type="ARBA" id="ARBA00009431"/>
    </source>
</evidence>
<dbReference type="AlphaFoldDB" id="A0A9W8L625"/>
<dbReference type="OrthoDB" id="443318at2759"/>
<evidence type="ECO:0000256" key="6">
    <source>
        <dbReference type="ARBA" id="ARBA00022723"/>
    </source>
</evidence>
<name>A0A9W8L625_9FUNG</name>
<dbReference type="Gene3D" id="1.10.287.110">
    <property type="entry name" value="DnaJ domain"/>
    <property type="match status" value="1"/>
</dbReference>
<accession>A0A9W8L625</accession>
<comment type="similarity">
    <text evidence="2">Belongs to the DPH4 family.</text>
</comment>
<evidence type="ECO:0000256" key="10">
    <source>
        <dbReference type="ARBA" id="ARBA00023180"/>
    </source>
</evidence>
<protein>
    <recommendedName>
        <fullName evidence="11">Carboxypeptidase</fullName>
        <ecNumber evidence="11">3.4.16.-</ecNumber>
    </recommendedName>
</protein>
<dbReference type="PANTHER" id="PTHR11802">
    <property type="entry name" value="SERINE PROTEASE FAMILY S10 SERINE CARBOXYPEPTIDASE"/>
    <property type="match status" value="1"/>
</dbReference>
<dbReference type="GO" id="GO:0004185">
    <property type="term" value="F:serine-type carboxypeptidase activity"/>
    <property type="evidence" value="ECO:0007669"/>
    <property type="project" value="UniProtKB-UniRule"/>
</dbReference>
<proteinExistence type="inferred from homology"/>
<dbReference type="InterPro" id="IPR018202">
    <property type="entry name" value="Ser_caboxypep_ser_AS"/>
</dbReference>
<dbReference type="GO" id="GO:0006508">
    <property type="term" value="P:proteolysis"/>
    <property type="evidence" value="ECO:0007669"/>
    <property type="project" value="UniProtKB-KW"/>
</dbReference>
<feature type="region of interest" description="Disordered" evidence="12">
    <location>
        <begin position="70"/>
        <end position="92"/>
    </location>
</feature>
<evidence type="ECO:0000256" key="8">
    <source>
        <dbReference type="ARBA" id="ARBA00022801"/>
    </source>
</evidence>
<dbReference type="PANTHER" id="PTHR11802:SF472">
    <property type="entry name" value="SERINE CARBOXYPEPTIDASE CPVL-RELATED"/>
    <property type="match status" value="1"/>
</dbReference>
<dbReference type="PROSITE" id="PS00636">
    <property type="entry name" value="DNAJ_1"/>
    <property type="match status" value="1"/>
</dbReference>
<dbReference type="Pfam" id="PF00226">
    <property type="entry name" value="DnaJ"/>
    <property type="match status" value="1"/>
</dbReference>
<dbReference type="InterPro" id="IPR036671">
    <property type="entry name" value="DPH_MB_sf"/>
</dbReference>
<reference evidence="15" key="1">
    <citation type="submission" date="2022-07" db="EMBL/GenBank/DDBJ databases">
        <title>Phylogenomic reconstructions and comparative analyses of Kickxellomycotina fungi.</title>
        <authorList>
            <person name="Reynolds N.K."/>
            <person name="Stajich J.E."/>
            <person name="Barry K."/>
            <person name="Grigoriev I.V."/>
            <person name="Crous P."/>
            <person name="Smith M.E."/>
        </authorList>
    </citation>
    <scope>NUCLEOTIDE SEQUENCE</scope>
    <source>
        <strain evidence="15">CBS 109367</strain>
    </source>
</reference>
<evidence type="ECO:0000259" key="13">
    <source>
        <dbReference type="PROSITE" id="PS50076"/>
    </source>
</evidence>
<dbReference type="Proteomes" id="UP001151516">
    <property type="component" value="Unassembled WGS sequence"/>
</dbReference>
<dbReference type="InterPro" id="IPR029058">
    <property type="entry name" value="AB_hydrolase_fold"/>
</dbReference>
<organism evidence="15 16">
    <name type="scientific">Coemansia spiralis</name>
    <dbReference type="NCBI Taxonomy" id="417178"/>
    <lineage>
        <taxon>Eukaryota</taxon>
        <taxon>Fungi</taxon>
        <taxon>Fungi incertae sedis</taxon>
        <taxon>Zoopagomycota</taxon>
        <taxon>Kickxellomycotina</taxon>
        <taxon>Kickxellomycetes</taxon>
        <taxon>Kickxellales</taxon>
        <taxon>Kickxellaceae</taxon>
        <taxon>Coemansia</taxon>
    </lineage>
</organism>
<dbReference type="InterPro" id="IPR001623">
    <property type="entry name" value="DnaJ_domain"/>
</dbReference>
<dbReference type="Gene3D" id="3.40.50.1820">
    <property type="entry name" value="alpha/beta hydrolase"/>
    <property type="match status" value="2"/>
</dbReference>
<comment type="function">
    <text evidence="1">Required for the first step of diphthamide biosynthesis, the transfer of 3-amino-3-carboxypropyl from S-adenosyl-L-methionine to a histidine residue. Diphthamide is a post-translational modification of histidine which occurs in elongation factor 2.</text>
</comment>
<evidence type="ECO:0000256" key="5">
    <source>
        <dbReference type="ARBA" id="ARBA00022670"/>
    </source>
</evidence>
<keyword evidence="4 11" id="KW-0121">Carboxypeptidase</keyword>
<dbReference type="EC" id="3.4.16.-" evidence="11"/>
<evidence type="ECO:0000256" key="11">
    <source>
        <dbReference type="RuleBase" id="RU361156"/>
    </source>
</evidence>
<dbReference type="Pfam" id="PF05207">
    <property type="entry name" value="Zn_ribbon_CSL"/>
    <property type="match status" value="1"/>
</dbReference>
<dbReference type="SMART" id="SM00271">
    <property type="entry name" value="DnaJ"/>
    <property type="match status" value="1"/>
</dbReference>
<dbReference type="SUPFAM" id="SSF144217">
    <property type="entry name" value="CSL zinc finger"/>
    <property type="match status" value="1"/>
</dbReference>
<evidence type="ECO:0000256" key="7">
    <source>
        <dbReference type="ARBA" id="ARBA00022729"/>
    </source>
</evidence>
<evidence type="ECO:0000256" key="1">
    <source>
        <dbReference type="ARBA" id="ARBA00003474"/>
    </source>
</evidence>